<evidence type="ECO:0000256" key="2">
    <source>
        <dbReference type="ARBA" id="ARBA00002681"/>
    </source>
</evidence>
<evidence type="ECO:0000256" key="1">
    <source>
        <dbReference type="ARBA" id="ARBA00000832"/>
    </source>
</evidence>
<dbReference type="Gene3D" id="3.40.50.1360">
    <property type="match status" value="1"/>
</dbReference>
<keyword evidence="10" id="KW-1185">Reference proteome</keyword>
<comment type="function">
    <text evidence="2 7">Hydrolysis of 6-phosphogluconolactone to 6-phosphogluconate.</text>
</comment>
<dbReference type="OrthoDB" id="9810967at2"/>
<dbReference type="Pfam" id="PF01182">
    <property type="entry name" value="Glucosamine_iso"/>
    <property type="match status" value="1"/>
</dbReference>
<dbReference type="EMBL" id="VKKG01000002">
    <property type="protein sequence ID" value="TRY18933.1"/>
    <property type="molecule type" value="Genomic_DNA"/>
</dbReference>
<dbReference type="EC" id="3.1.1.31" evidence="5 7"/>
<comment type="caution">
    <text evidence="9">The sequence shown here is derived from an EMBL/GenBank/DDBJ whole genome shotgun (WGS) entry which is preliminary data.</text>
</comment>
<evidence type="ECO:0000259" key="8">
    <source>
        <dbReference type="Pfam" id="PF01182"/>
    </source>
</evidence>
<dbReference type="PANTHER" id="PTHR11054">
    <property type="entry name" value="6-PHOSPHOGLUCONOLACTONASE"/>
    <property type="match status" value="1"/>
</dbReference>
<gene>
    <name evidence="7 9" type="primary">pgl</name>
    <name evidence="9" type="ORF">FOJ82_07460</name>
</gene>
<keyword evidence="7 9" id="KW-0378">Hydrolase</keyword>
<dbReference type="NCBIfam" id="TIGR01198">
    <property type="entry name" value="pgl"/>
    <property type="match status" value="1"/>
</dbReference>
<name>A0A553K2J2_9ACTN</name>
<dbReference type="SUPFAM" id="SSF100950">
    <property type="entry name" value="NagB/RpiA/CoA transferase-like"/>
    <property type="match status" value="1"/>
</dbReference>
<evidence type="ECO:0000256" key="5">
    <source>
        <dbReference type="ARBA" id="ARBA00013198"/>
    </source>
</evidence>
<dbReference type="AlphaFoldDB" id="A0A553K2J2"/>
<proteinExistence type="inferred from homology"/>
<evidence type="ECO:0000256" key="4">
    <source>
        <dbReference type="ARBA" id="ARBA00010662"/>
    </source>
</evidence>
<reference evidence="9 10" key="1">
    <citation type="submission" date="2019-07" db="EMBL/GenBank/DDBJ databases">
        <authorList>
            <person name="Zhou L.-Y."/>
        </authorList>
    </citation>
    <scope>NUCLEOTIDE SEQUENCE [LARGE SCALE GENOMIC DNA]</scope>
    <source>
        <strain evidence="9 10">YIM 101269</strain>
    </source>
</reference>
<evidence type="ECO:0000256" key="3">
    <source>
        <dbReference type="ARBA" id="ARBA00004961"/>
    </source>
</evidence>
<evidence type="ECO:0000256" key="6">
    <source>
        <dbReference type="ARBA" id="ARBA00020337"/>
    </source>
</evidence>
<dbReference type="GO" id="GO:0005975">
    <property type="term" value="P:carbohydrate metabolic process"/>
    <property type="evidence" value="ECO:0007669"/>
    <property type="project" value="UniProtKB-UniRule"/>
</dbReference>
<feature type="domain" description="Glucosamine/galactosamine-6-phosphate isomerase" evidence="8">
    <location>
        <begin position="11"/>
        <end position="226"/>
    </location>
</feature>
<accession>A0A553K2J2</accession>
<dbReference type="GO" id="GO:0017057">
    <property type="term" value="F:6-phosphogluconolactonase activity"/>
    <property type="evidence" value="ECO:0007669"/>
    <property type="project" value="UniProtKB-UniRule"/>
</dbReference>
<dbReference type="Proteomes" id="UP000317638">
    <property type="component" value="Unassembled WGS sequence"/>
</dbReference>
<dbReference type="CDD" id="cd01400">
    <property type="entry name" value="6PGL"/>
    <property type="match status" value="1"/>
</dbReference>
<organism evidence="9 10">
    <name type="scientific">Tessaracoccus rhinocerotis</name>
    <dbReference type="NCBI Taxonomy" id="1689449"/>
    <lineage>
        <taxon>Bacteria</taxon>
        <taxon>Bacillati</taxon>
        <taxon>Actinomycetota</taxon>
        <taxon>Actinomycetes</taxon>
        <taxon>Propionibacteriales</taxon>
        <taxon>Propionibacteriaceae</taxon>
        <taxon>Tessaracoccus</taxon>
    </lineage>
</organism>
<dbReference type="InterPro" id="IPR037171">
    <property type="entry name" value="NagB/RpiA_transferase-like"/>
</dbReference>
<dbReference type="PANTHER" id="PTHR11054:SF0">
    <property type="entry name" value="6-PHOSPHOGLUCONOLACTONASE"/>
    <property type="match status" value="1"/>
</dbReference>
<comment type="pathway">
    <text evidence="3 7">Carbohydrate degradation; pentose phosphate pathway; D-ribulose 5-phosphate from D-glucose 6-phosphate (oxidative stage): step 2/3.</text>
</comment>
<evidence type="ECO:0000313" key="9">
    <source>
        <dbReference type="EMBL" id="TRY18933.1"/>
    </source>
</evidence>
<dbReference type="InterPro" id="IPR006148">
    <property type="entry name" value="Glc/Gal-6P_isomerase"/>
</dbReference>
<evidence type="ECO:0000256" key="7">
    <source>
        <dbReference type="RuleBase" id="RU365095"/>
    </source>
</evidence>
<dbReference type="RefSeq" id="WP_143937825.1">
    <property type="nucleotide sequence ID" value="NZ_VKKG01000002.1"/>
</dbReference>
<sequence>MSFLRVARLTDAAELADVVAHRLLDRIVALQATQEVVHVCLTGGNTANMMYERFADLVPGSGLDVSRLQLWWTDERFVPATDPDRNSLQAVTRLARTLEVNSATTHTMPAADGRLDAHQCAAEYAAELGETHFDVTLLGVGEDGHVGSIFPNHQSFEATTKTVIGVTESPKAPAERITLTIPAINRTDELWFIANGTPKADVVARAVQGDKSLPAAHPQGERATYWFVDRAAAANLPDQYRCEF</sequence>
<evidence type="ECO:0000313" key="10">
    <source>
        <dbReference type="Proteomes" id="UP000317638"/>
    </source>
</evidence>
<dbReference type="GO" id="GO:0006098">
    <property type="term" value="P:pentose-phosphate shunt"/>
    <property type="evidence" value="ECO:0007669"/>
    <property type="project" value="UniProtKB-UniPathway"/>
</dbReference>
<dbReference type="InterPro" id="IPR039104">
    <property type="entry name" value="6PGL"/>
</dbReference>
<comment type="similarity">
    <text evidence="4 7">Belongs to the glucosamine/galactosamine-6-phosphate isomerase family. 6-phosphogluconolactonase subfamily.</text>
</comment>
<dbReference type="InterPro" id="IPR005900">
    <property type="entry name" value="6-phosphogluconolactonase_DevB"/>
</dbReference>
<protein>
    <recommendedName>
        <fullName evidence="6 7">6-phosphogluconolactonase</fullName>
        <shortName evidence="7">6PGL</shortName>
        <ecNumber evidence="5 7">3.1.1.31</ecNumber>
    </recommendedName>
</protein>
<dbReference type="UniPathway" id="UPA00115">
    <property type="reaction ID" value="UER00409"/>
</dbReference>
<comment type="catalytic activity">
    <reaction evidence="1 7">
        <text>6-phospho-D-glucono-1,5-lactone + H2O = 6-phospho-D-gluconate + H(+)</text>
        <dbReference type="Rhea" id="RHEA:12556"/>
        <dbReference type="ChEBI" id="CHEBI:15377"/>
        <dbReference type="ChEBI" id="CHEBI:15378"/>
        <dbReference type="ChEBI" id="CHEBI:57955"/>
        <dbReference type="ChEBI" id="CHEBI:58759"/>
        <dbReference type="EC" id="3.1.1.31"/>
    </reaction>
</comment>